<keyword evidence="1" id="KW-0812">Transmembrane</keyword>
<feature type="transmembrane region" description="Helical" evidence="1">
    <location>
        <begin position="343"/>
        <end position="364"/>
    </location>
</feature>
<feature type="transmembrane region" description="Helical" evidence="1">
    <location>
        <begin position="247"/>
        <end position="266"/>
    </location>
</feature>
<feature type="transmembrane region" description="Helical" evidence="1">
    <location>
        <begin position="272"/>
        <end position="297"/>
    </location>
</feature>
<feature type="domain" description="DUF418" evidence="2">
    <location>
        <begin position="228"/>
        <end position="382"/>
    </location>
</feature>
<proteinExistence type="predicted"/>
<evidence type="ECO:0000313" key="3">
    <source>
        <dbReference type="EMBL" id="MDQ0115090.1"/>
    </source>
</evidence>
<dbReference type="InterPro" id="IPR052529">
    <property type="entry name" value="Bact_Transport_Assoc"/>
</dbReference>
<dbReference type="Proteomes" id="UP001229346">
    <property type="component" value="Unassembled WGS sequence"/>
</dbReference>
<protein>
    <recommendedName>
        <fullName evidence="2">DUF418 domain-containing protein</fullName>
    </recommendedName>
</protein>
<evidence type="ECO:0000259" key="2">
    <source>
        <dbReference type="Pfam" id="PF04235"/>
    </source>
</evidence>
<evidence type="ECO:0000256" key="1">
    <source>
        <dbReference type="SAM" id="Phobius"/>
    </source>
</evidence>
<feature type="transmembrane region" description="Helical" evidence="1">
    <location>
        <begin position="58"/>
        <end position="77"/>
    </location>
</feature>
<name>A0ABT9U8R4_PAEHA</name>
<reference evidence="3 4" key="1">
    <citation type="submission" date="2023-07" db="EMBL/GenBank/DDBJ databases">
        <title>Sorghum-associated microbial communities from plants grown in Nebraska, USA.</title>
        <authorList>
            <person name="Schachtman D."/>
        </authorList>
    </citation>
    <scope>NUCLEOTIDE SEQUENCE [LARGE SCALE GENOMIC DNA]</scope>
    <source>
        <strain evidence="3 4">CC482</strain>
    </source>
</reference>
<dbReference type="PANTHER" id="PTHR30590:SF2">
    <property type="entry name" value="INNER MEMBRANE PROTEIN"/>
    <property type="match status" value="1"/>
</dbReference>
<dbReference type="EMBL" id="JAUSSU010000009">
    <property type="protein sequence ID" value="MDQ0115090.1"/>
    <property type="molecule type" value="Genomic_DNA"/>
</dbReference>
<feature type="transmembrane region" description="Helical" evidence="1">
    <location>
        <begin position="20"/>
        <end position="38"/>
    </location>
</feature>
<comment type="caution">
    <text evidence="3">The sequence shown here is derived from an EMBL/GenBank/DDBJ whole genome shotgun (WGS) entry which is preliminary data.</text>
</comment>
<keyword evidence="1" id="KW-0472">Membrane</keyword>
<gene>
    <name evidence="3" type="ORF">J2T15_004547</name>
</gene>
<dbReference type="InterPro" id="IPR007349">
    <property type="entry name" value="DUF418"/>
</dbReference>
<keyword evidence="1" id="KW-1133">Transmembrane helix</keyword>
<feature type="transmembrane region" description="Helical" evidence="1">
    <location>
        <begin position="97"/>
        <end position="114"/>
    </location>
</feature>
<feature type="transmembrane region" description="Helical" evidence="1">
    <location>
        <begin position="120"/>
        <end position="135"/>
    </location>
</feature>
<dbReference type="PANTHER" id="PTHR30590">
    <property type="entry name" value="INNER MEMBRANE PROTEIN"/>
    <property type="match status" value="1"/>
</dbReference>
<keyword evidence="4" id="KW-1185">Reference proteome</keyword>
<dbReference type="RefSeq" id="WP_307206460.1">
    <property type="nucleotide sequence ID" value="NZ_JAUSSU010000009.1"/>
</dbReference>
<feature type="transmembrane region" description="Helical" evidence="1">
    <location>
        <begin position="200"/>
        <end position="226"/>
    </location>
</feature>
<organism evidence="3 4">
    <name type="scientific">Paenibacillus harenae</name>
    <dbReference type="NCBI Taxonomy" id="306543"/>
    <lineage>
        <taxon>Bacteria</taxon>
        <taxon>Bacillati</taxon>
        <taxon>Bacillota</taxon>
        <taxon>Bacilli</taxon>
        <taxon>Bacillales</taxon>
        <taxon>Paenibacillaceae</taxon>
        <taxon>Paenibacillus</taxon>
    </lineage>
</organism>
<sequence>MDNRLETGSRVRMIDTIRGFSLLGILISNMLIFQYGIYGKDEMEYFDPSKLDAMTHKLLTVFVEGSFMPIFMFLFGYSLFKLRESLVQRGLRQGPALVRRFLLLIGFGMLHSVLLWEGDILLAYGATGFVLLLFVNRKVKTLLIWGIALSTVMFLTGLLPDEELTGATARMNEYVEQSIEVYGGGSYAEVMDFRLNEDPLGLPLGLMLASVALAPLMLLPMFLFGIAAARKQWFHNPLRERRTNARLAALSVPIGLALKAVAVWQISSSWSFALIMTGGLVLALGYIFTMAAVLGSISKRNVVVSAFEAIGRMSMTNYIMQTVICTTIFYGYGLGWFGDVGVLNGLLLALLIYSTQAVVTSFMLRSFKNGPLERLLRMWTYLTFSGKARTARRPGAGEQEQSVHL</sequence>
<evidence type="ECO:0000313" key="4">
    <source>
        <dbReference type="Proteomes" id="UP001229346"/>
    </source>
</evidence>
<accession>A0ABT9U8R4</accession>
<feature type="transmembrane region" description="Helical" evidence="1">
    <location>
        <begin position="318"/>
        <end position="337"/>
    </location>
</feature>
<dbReference type="Pfam" id="PF04235">
    <property type="entry name" value="DUF418"/>
    <property type="match status" value="1"/>
</dbReference>
<feature type="transmembrane region" description="Helical" evidence="1">
    <location>
        <begin position="142"/>
        <end position="159"/>
    </location>
</feature>